<name>F8KZW8_PARAV</name>
<evidence type="ECO:0000313" key="2">
    <source>
        <dbReference type="Proteomes" id="UP000000495"/>
    </source>
</evidence>
<dbReference type="HOGENOM" id="CLU_3219619_0_0_0"/>
<evidence type="ECO:0000313" key="1">
    <source>
        <dbReference type="EMBL" id="CCB86477.1"/>
    </source>
</evidence>
<proteinExistence type="predicted"/>
<keyword evidence="2" id="KW-1185">Reference proteome</keyword>
<dbReference type="KEGG" id="puv:PUV_15270"/>
<dbReference type="EMBL" id="FR872580">
    <property type="protein sequence ID" value="CCB86477.1"/>
    <property type="molecule type" value="Genomic_DNA"/>
</dbReference>
<dbReference type="RefSeq" id="WP_013925012.1">
    <property type="nucleotide sequence ID" value="NC_015702.1"/>
</dbReference>
<reference evidence="1 2" key="2">
    <citation type="journal article" date="2011" name="Mol. Biol. Evol.">
        <title>Unity in variety--the pan-genome of the Chlamydiae.</title>
        <authorList>
            <person name="Collingro A."/>
            <person name="Tischler P."/>
            <person name="Weinmaier T."/>
            <person name="Penz T."/>
            <person name="Heinz E."/>
            <person name="Brunham R.C."/>
            <person name="Read T.D."/>
            <person name="Bavoil P.M."/>
            <person name="Sachse K."/>
            <person name="Kahane S."/>
            <person name="Friedman M.G."/>
            <person name="Rattei T."/>
            <person name="Myers G.S."/>
            <person name="Horn M."/>
        </authorList>
    </citation>
    <scope>NUCLEOTIDE SEQUENCE [LARGE SCALE GENOMIC DNA]</scope>
    <source>
        <strain evidence="2">UV7</strain>
    </source>
</reference>
<organism evidence="1 2">
    <name type="scientific">Parachlamydia acanthamoebae (strain UV7)</name>
    <dbReference type="NCBI Taxonomy" id="765952"/>
    <lineage>
        <taxon>Bacteria</taxon>
        <taxon>Pseudomonadati</taxon>
        <taxon>Chlamydiota</taxon>
        <taxon>Chlamydiia</taxon>
        <taxon>Parachlamydiales</taxon>
        <taxon>Parachlamydiaceae</taxon>
        <taxon>Parachlamydia</taxon>
    </lineage>
</organism>
<protein>
    <submittedName>
        <fullName evidence="1">Uncharacterized protein</fullName>
    </submittedName>
</protein>
<accession>F8KZW8</accession>
<dbReference type="Proteomes" id="UP000000495">
    <property type="component" value="Chromosome"/>
</dbReference>
<dbReference type="AlphaFoldDB" id="F8KZW8"/>
<reference key="1">
    <citation type="journal article" date="2011" name="Mol. Biol. Evol.">
        <title>Unity in variety -- the pan-genome of the Chlamydiae.</title>
        <authorList>
            <person name="Collingro A."/>
            <person name="Tischler P."/>
            <person name="Weinmaier T."/>
            <person name="Penz T."/>
            <person name="Heinz E."/>
            <person name="Brunham R.C."/>
            <person name="Read T.D."/>
            <person name="Bavoil P.M."/>
            <person name="Sachse K."/>
            <person name="Kahane S."/>
            <person name="Friedman M.G."/>
            <person name="Rattei T."/>
            <person name="Myers G.S.A."/>
            <person name="Horn M."/>
        </authorList>
    </citation>
    <scope>NUCLEOTIDE SEQUENCE</scope>
    <source>
        <strain>UV7</strain>
    </source>
</reference>
<gene>
    <name evidence="1" type="ordered locus">PUV_15270</name>
</gene>
<sequence>MSKDLFNEGGGRIQNFSMGDIKFLIEDYYYSDFLWLFTFAFISQ</sequence>